<keyword evidence="2" id="KW-1185">Reference proteome</keyword>
<evidence type="ECO:0000313" key="2">
    <source>
        <dbReference type="Proteomes" id="UP000008743"/>
    </source>
</evidence>
<reference evidence="1" key="1">
    <citation type="submission" date="2011-02" db="EMBL/GenBank/DDBJ databases">
        <title>The Genome Sequence of Capsaspora owczarzaki ATCC 30864.</title>
        <authorList>
            <consortium name="The Broad Institute Genome Sequencing Platform"/>
            <person name="Russ C."/>
            <person name="Cuomo C."/>
            <person name="Burger G."/>
            <person name="Gray M.W."/>
            <person name="Holland P.W.H."/>
            <person name="King N."/>
            <person name="Lang F.B.F."/>
            <person name="Roger A.J."/>
            <person name="Ruiz-Trillo I."/>
            <person name="Young S.K."/>
            <person name="Zeng Q."/>
            <person name="Gargeya S."/>
            <person name="Alvarado L."/>
            <person name="Berlin A."/>
            <person name="Chapman S.B."/>
            <person name="Chen Z."/>
            <person name="Freedman E."/>
            <person name="Gellesch M."/>
            <person name="Goldberg J."/>
            <person name="Griggs A."/>
            <person name="Gujja S."/>
            <person name="Heilman E."/>
            <person name="Heiman D."/>
            <person name="Howarth C."/>
            <person name="Mehta T."/>
            <person name="Neiman D."/>
            <person name="Pearson M."/>
            <person name="Roberts A."/>
            <person name="Saif S."/>
            <person name="Shea T."/>
            <person name="Shenoy N."/>
            <person name="Sisk P."/>
            <person name="Stolte C."/>
            <person name="Sykes S."/>
            <person name="White J."/>
            <person name="Yandava C."/>
            <person name="Haas B."/>
            <person name="Nusbaum C."/>
            <person name="Birren B."/>
        </authorList>
    </citation>
    <scope>NUCLEOTIDE SEQUENCE</scope>
    <source>
        <strain evidence="1">ATCC 30864</strain>
    </source>
</reference>
<dbReference type="AlphaFoldDB" id="A0A0D2VVM5"/>
<accession>A0A0D2VVM5</accession>
<dbReference type="Proteomes" id="UP000008743">
    <property type="component" value="Unassembled WGS sequence"/>
</dbReference>
<evidence type="ECO:0000313" key="1">
    <source>
        <dbReference type="EMBL" id="KJE95542.1"/>
    </source>
</evidence>
<dbReference type="InParanoid" id="A0A0D2VVM5"/>
<protein>
    <submittedName>
        <fullName evidence="1">Uncharacterized protein</fullName>
    </submittedName>
</protein>
<organism evidence="1 2">
    <name type="scientific">Capsaspora owczarzaki (strain ATCC 30864)</name>
    <dbReference type="NCBI Taxonomy" id="595528"/>
    <lineage>
        <taxon>Eukaryota</taxon>
        <taxon>Filasterea</taxon>
        <taxon>Capsaspora</taxon>
    </lineage>
</organism>
<dbReference type="EMBL" id="KE346369">
    <property type="protein sequence ID" value="KJE95542.1"/>
    <property type="molecule type" value="Genomic_DNA"/>
</dbReference>
<name>A0A0D2VVM5_CAPO3</name>
<sequence length="100" mass="11102">MRKRATARSALPDFRHCALQIVFCKVEDENHLLESRVGLDCECVAPELMEAWACLEFLVFAAREGVLLRAIEDEASEVRNSVGRVDGCEVEAGAAPQRPE</sequence>
<gene>
    <name evidence="1" type="ORF">CAOG_009934</name>
</gene>
<proteinExistence type="predicted"/>